<evidence type="ECO:0000256" key="6">
    <source>
        <dbReference type="SAM" id="Phobius"/>
    </source>
</evidence>
<evidence type="ECO:0000259" key="7">
    <source>
        <dbReference type="PROSITE" id="PS50850"/>
    </source>
</evidence>
<evidence type="ECO:0000313" key="8">
    <source>
        <dbReference type="EMBL" id="EMR07295.1"/>
    </source>
</evidence>
<dbReference type="InterPro" id="IPR036259">
    <property type="entry name" value="MFS_trans_sf"/>
</dbReference>
<sequence length="405" mass="43734">MLAILIFMAGDGVEQAFLSKYMVDLGFSIDQSALVFSIYGITLALGSWLAGVLSEAYGPRRIMLAGLVIWVLFEIGFLVFGLGQQNLLMILLMYGIRGFGYPLFAFAFIVWVAYITEEHKLATAMGWFFFMFSGGIGFLGAFYPSIVIDVFGYMGTLWSSLIWIILGGVIGILAVDDKDIDGNPIGGKDSRQTISVLSKGITILWKRPKVAAGGILRTINTSAWYGYVVILPVFFTSVLQFETSQWLLIWSVCSLSNMVFNVIWGMIGDKVGWLFVVRWFGCVGSAIACVVFYYVPLAYGNHFGVAMGVAVFFGCAIAAFTPLSAILPSLAPEDKGVAMSILNLGAGLSSFVGPVIVGVANAAFGMEGVAWAFGILYLTSFALTPMLKTDAQVQSKSAGRTAIAR</sequence>
<dbReference type="Gene3D" id="1.20.1250.20">
    <property type="entry name" value="MFS general substrate transporter like domains"/>
    <property type="match status" value="2"/>
</dbReference>
<keyword evidence="2" id="KW-0813">Transport</keyword>
<organism evidence="8 9">
    <name type="scientific">Bhargavaea cecembensis DSE10</name>
    <dbReference type="NCBI Taxonomy" id="1235279"/>
    <lineage>
        <taxon>Bacteria</taxon>
        <taxon>Bacillati</taxon>
        <taxon>Bacillota</taxon>
        <taxon>Bacilli</taxon>
        <taxon>Bacillales</taxon>
        <taxon>Caryophanaceae</taxon>
        <taxon>Bhargavaea</taxon>
    </lineage>
</organism>
<dbReference type="PROSITE" id="PS50850">
    <property type="entry name" value="MFS"/>
    <property type="match status" value="1"/>
</dbReference>
<comment type="subcellular location">
    <subcellularLocation>
        <location evidence="1">Cell membrane</location>
        <topology evidence="1">Multi-pass membrane protein</topology>
    </subcellularLocation>
</comment>
<feature type="transmembrane region" description="Helical" evidence="6">
    <location>
        <begin position="279"/>
        <end position="299"/>
    </location>
</feature>
<dbReference type="eggNOG" id="COG2814">
    <property type="taxonomic scope" value="Bacteria"/>
</dbReference>
<keyword evidence="4 6" id="KW-1133">Transmembrane helix</keyword>
<feature type="transmembrane region" description="Helical" evidence="6">
    <location>
        <begin position="305"/>
        <end position="329"/>
    </location>
</feature>
<dbReference type="Proteomes" id="UP000011919">
    <property type="component" value="Unassembled WGS sequence"/>
</dbReference>
<dbReference type="GO" id="GO:0005886">
    <property type="term" value="C:plasma membrane"/>
    <property type="evidence" value="ECO:0007669"/>
    <property type="project" value="UniProtKB-SubCell"/>
</dbReference>
<dbReference type="InterPro" id="IPR020846">
    <property type="entry name" value="MFS_dom"/>
</dbReference>
<keyword evidence="9" id="KW-1185">Reference proteome</keyword>
<evidence type="ECO:0000256" key="2">
    <source>
        <dbReference type="ARBA" id="ARBA00022448"/>
    </source>
</evidence>
<gene>
    <name evidence="8" type="primary">csbX_1</name>
    <name evidence="8" type="ORF">C772_00944</name>
</gene>
<feature type="transmembrane region" description="Helical" evidence="6">
    <location>
        <begin position="155"/>
        <end position="175"/>
    </location>
</feature>
<dbReference type="EMBL" id="AOFT01000003">
    <property type="protein sequence ID" value="EMR07295.1"/>
    <property type="molecule type" value="Genomic_DNA"/>
</dbReference>
<dbReference type="STRING" id="1235279.C772_00944"/>
<evidence type="ECO:0000256" key="1">
    <source>
        <dbReference type="ARBA" id="ARBA00004651"/>
    </source>
</evidence>
<dbReference type="InterPro" id="IPR052528">
    <property type="entry name" value="Sugar_transport-like"/>
</dbReference>
<feature type="transmembrane region" description="Helical" evidence="6">
    <location>
        <begin position="31"/>
        <end position="50"/>
    </location>
</feature>
<feature type="transmembrane region" description="Helical" evidence="6">
    <location>
        <begin position="341"/>
        <end position="363"/>
    </location>
</feature>
<feature type="transmembrane region" description="Helical" evidence="6">
    <location>
        <begin position="224"/>
        <end position="241"/>
    </location>
</feature>
<dbReference type="InterPro" id="IPR004748">
    <property type="entry name" value="Polyol_permease-like"/>
</dbReference>
<evidence type="ECO:0000313" key="9">
    <source>
        <dbReference type="Proteomes" id="UP000011919"/>
    </source>
</evidence>
<accession>M7P079</accession>
<reference evidence="8 9" key="1">
    <citation type="journal article" date="2013" name="Genome Announc.">
        <title>Draft Genome Sequence of Bhargavaea cecembensis Strain DSE10T, Isolated from a Deep-Sea Sediment Sample Collected at a Depth of 5,904 m from the Chagos-Laccadive Ridge System in the Indian Ocean.</title>
        <authorList>
            <person name="Shivaji S."/>
            <person name="Ara S."/>
            <person name="Begum Z."/>
            <person name="Ruth M."/>
            <person name="Singh A."/>
            <person name="Kumar Pinnaka A."/>
        </authorList>
    </citation>
    <scope>NUCLEOTIDE SEQUENCE [LARGE SCALE GENOMIC DNA]</scope>
    <source>
        <strain evidence="8 9">DSE10</strain>
    </source>
</reference>
<evidence type="ECO:0000256" key="3">
    <source>
        <dbReference type="ARBA" id="ARBA00022692"/>
    </source>
</evidence>
<feature type="transmembrane region" description="Helical" evidence="6">
    <location>
        <begin position="62"/>
        <end position="82"/>
    </location>
</feature>
<dbReference type="Pfam" id="PF07690">
    <property type="entry name" value="MFS_1"/>
    <property type="match status" value="1"/>
</dbReference>
<dbReference type="PATRIC" id="fig|1235279.3.peg.949"/>
<keyword evidence="3 6" id="KW-0812">Transmembrane</keyword>
<keyword evidence="5 6" id="KW-0472">Membrane</keyword>
<comment type="caution">
    <text evidence="8">The sequence shown here is derived from an EMBL/GenBank/DDBJ whole genome shotgun (WGS) entry which is preliminary data.</text>
</comment>
<dbReference type="PANTHER" id="PTHR23526:SF4">
    <property type="entry name" value="INTEGRAL MEMBRANE TRANSPORT PROTEIN"/>
    <property type="match status" value="1"/>
</dbReference>
<feature type="transmembrane region" description="Helical" evidence="6">
    <location>
        <begin position="88"/>
        <end position="114"/>
    </location>
</feature>
<evidence type="ECO:0000256" key="5">
    <source>
        <dbReference type="ARBA" id="ARBA00023136"/>
    </source>
</evidence>
<dbReference type="AlphaFoldDB" id="M7P079"/>
<dbReference type="SUPFAM" id="SSF103473">
    <property type="entry name" value="MFS general substrate transporter"/>
    <property type="match status" value="1"/>
</dbReference>
<feature type="domain" description="Major facilitator superfamily (MFS) profile" evidence="7">
    <location>
        <begin position="1"/>
        <end position="392"/>
    </location>
</feature>
<protein>
    <submittedName>
        <fullName evidence="8">Alpha-ketoglutarate permease</fullName>
    </submittedName>
</protein>
<dbReference type="PANTHER" id="PTHR23526">
    <property type="entry name" value="INTEGRAL MEMBRANE TRANSPORT PROTEIN-RELATED"/>
    <property type="match status" value="1"/>
</dbReference>
<feature type="transmembrane region" description="Helical" evidence="6">
    <location>
        <begin position="247"/>
        <end position="267"/>
    </location>
</feature>
<evidence type="ECO:0000256" key="4">
    <source>
        <dbReference type="ARBA" id="ARBA00022989"/>
    </source>
</evidence>
<name>M7P079_9BACL</name>
<dbReference type="InterPro" id="IPR011701">
    <property type="entry name" value="MFS"/>
</dbReference>
<proteinExistence type="predicted"/>
<dbReference type="CDD" id="cd17337">
    <property type="entry name" value="MFS_CsbX"/>
    <property type="match status" value="1"/>
</dbReference>
<feature type="transmembrane region" description="Helical" evidence="6">
    <location>
        <begin position="121"/>
        <end position="143"/>
    </location>
</feature>
<dbReference type="NCBIfam" id="TIGR00897">
    <property type="entry name" value="2A0118"/>
    <property type="match status" value="1"/>
</dbReference>
<feature type="transmembrane region" description="Helical" evidence="6">
    <location>
        <begin position="369"/>
        <end position="387"/>
    </location>
</feature>
<dbReference type="GO" id="GO:0022857">
    <property type="term" value="F:transmembrane transporter activity"/>
    <property type="evidence" value="ECO:0007669"/>
    <property type="project" value="InterPro"/>
</dbReference>